<name>A0A2S9JM54_9SPHI</name>
<evidence type="ECO:0000259" key="1">
    <source>
        <dbReference type="PROSITE" id="PS50213"/>
    </source>
</evidence>
<sequence>MKRIMYAVWTVLLLSTACQKNWNAHYSEEQQNASPLNLLEYLKSKPQYSEFVSKLEEFGLADELERDQSLTVWVVSNERMAALNSMEEDLKFVLSYHINSLMYDNTKLKSGLRVMTFNGKYLTVERAGEQVMVGDAQVLNGNQLCQNGVVHEVDQILTPDKSIYEYIEELGDDYSLIRDTLLAMNDTVFDLENSIPVGVDPTGNTVYDSLFVITNPIFDRVNFRSEFANVTMFMPSNQVITSCFDDLAELYDQFGKEFLREDTLKAYAWIKDAIFYNEVIESSFEEDIVSAFGKLWKPSVQLVDRDYKRMSNGRIYDITKLKIPNYEHIDMIKQLFHYYEFVPDAEKDALFTLNNVTRMQLNDDLTVGFPTLGIEVTYRTLHIHGDLDDGLPASIEFTPIMLEQKPDGSTGYKVVEVPPGEYNLYMGFRHTSHPFVNIYVDDVPVAEMLNVEPATPWHYDRSTNVVPGTRYNGWGGLVGPVVIDGDEVRSFKLTVEFAGLGKSSVERIIPYHWTLVPTENNY</sequence>
<dbReference type="PROSITE" id="PS50213">
    <property type="entry name" value="FAS1"/>
    <property type="match status" value="1"/>
</dbReference>
<dbReference type="Proteomes" id="UP000238642">
    <property type="component" value="Unassembled WGS sequence"/>
</dbReference>
<dbReference type="Gene3D" id="2.30.180.10">
    <property type="entry name" value="FAS1 domain"/>
    <property type="match status" value="1"/>
</dbReference>
<dbReference type="EMBL" id="PVBS01000002">
    <property type="protein sequence ID" value="PRD54224.1"/>
    <property type="molecule type" value="Genomic_DNA"/>
</dbReference>
<dbReference type="InterPro" id="IPR036378">
    <property type="entry name" value="FAS1_dom_sf"/>
</dbReference>
<dbReference type="Pfam" id="PF02469">
    <property type="entry name" value="Fasciclin"/>
    <property type="match status" value="1"/>
</dbReference>
<evidence type="ECO:0000313" key="3">
    <source>
        <dbReference type="Proteomes" id="UP000238642"/>
    </source>
</evidence>
<protein>
    <recommendedName>
        <fullName evidence="1">FAS1 domain-containing protein</fullName>
    </recommendedName>
</protein>
<keyword evidence="3" id="KW-1185">Reference proteome</keyword>
<dbReference type="PANTHER" id="PTHR10900:SF77">
    <property type="entry name" value="FI19380P1"/>
    <property type="match status" value="1"/>
</dbReference>
<accession>A0A2S9JM54</accession>
<proteinExistence type="predicted"/>
<dbReference type="InterPro" id="IPR000782">
    <property type="entry name" value="FAS1_domain"/>
</dbReference>
<dbReference type="RefSeq" id="WP_105726387.1">
    <property type="nucleotide sequence ID" value="NZ_PVBS01000002.1"/>
</dbReference>
<evidence type="ECO:0000313" key="2">
    <source>
        <dbReference type="EMBL" id="PRD54224.1"/>
    </source>
</evidence>
<comment type="caution">
    <text evidence="2">The sequence shown here is derived from an EMBL/GenBank/DDBJ whole genome shotgun (WGS) entry which is preliminary data.</text>
</comment>
<organism evidence="2 3">
    <name type="scientific">Sphingobacterium gobiense</name>
    <dbReference type="NCBI Taxonomy" id="1382456"/>
    <lineage>
        <taxon>Bacteria</taxon>
        <taxon>Pseudomonadati</taxon>
        <taxon>Bacteroidota</taxon>
        <taxon>Sphingobacteriia</taxon>
        <taxon>Sphingobacteriales</taxon>
        <taxon>Sphingobacteriaceae</taxon>
        <taxon>Sphingobacterium</taxon>
    </lineage>
</organism>
<gene>
    <name evidence="2" type="ORF">C5749_12150</name>
</gene>
<dbReference type="PROSITE" id="PS51257">
    <property type="entry name" value="PROKAR_LIPOPROTEIN"/>
    <property type="match status" value="1"/>
</dbReference>
<dbReference type="InterPro" id="IPR050904">
    <property type="entry name" value="Adhesion/Biosynth-related"/>
</dbReference>
<feature type="domain" description="FAS1" evidence="1">
    <location>
        <begin position="35"/>
        <end position="157"/>
    </location>
</feature>
<dbReference type="PANTHER" id="PTHR10900">
    <property type="entry name" value="PERIOSTIN-RELATED"/>
    <property type="match status" value="1"/>
</dbReference>
<reference evidence="2 3" key="1">
    <citation type="submission" date="2018-02" db="EMBL/GenBank/DDBJ databases">
        <title>The draft genome of Sphingobacterium gobiense H7.</title>
        <authorList>
            <person name="Li L."/>
            <person name="Liu L."/>
            <person name="Zhang X."/>
            <person name="Wang T."/>
            <person name="Liang L."/>
        </authorList>
    </citation>
    <scope>NUCLEOTIDE SEQUENCE [LARGE SCALE GENOMIC DNA]</scope>
    <source>
        <strain evidence="2 3">ACCC 05757</strain>
    </source>
</reference>
<dbReference type="SUPFAM" id="SSF82153">
    <property type="entry name" value="FAS1 domain"/>
    <property type="match status" value="1"/>
</dbReference>
<dbReference type="SMART" id="SM00554">
    <property type="entry name" value="FAS1"/>
    <property type="match status" value="1"/>
</dbReference>
<dbReference type="AlphaFoldDB" id="A0A2S9JM54"/>
<dbReference type="OrthoDB" id="831756at2"/>